<dbReference type="OrthoDB" id="8454419at2"/>
<sequence>MDLKILIRSDNKKVESLGEWKQGHIPRSSFPMSKVANKQFKYGKSYSWRVVKLNIEKYECRILLLLNEEKQIFRARLGVEVEGDMRVMCEHEWHASEPGWHCHINRKTIDETYPGQVRGGTYRWPKQIVHDMFQINRGNAVDKAFTVYNVNVSGTLL</sequence>
<evidence type="ECO:0000313" key="1">
    <source>
        <dbReference type="EMBL" id="ACT60120.1"/>
    </source>
</evidence>
<dbReference type="HOGENOM" id="CLU_1675512_0_0_5"/>
<dbReference type="EMBL" id="CP001678">
    <property type="protein sequence ID" value="ACT60120.1"/>
    <property type="molecule type" value="Genomic_DNA"/>
</dbReference>
<reference evidence="2" key="1">
    <citation type="journal article" date="2011" name="J. Bacteriol.">
        <title>Genome sequences of eight morphologically diverse alphaproteobacteria.</title>
        <authorList>
            <consortium name="US DOE Joint Genome Institute"/>
            <person name="Brown P.J."/>
            <person name="Kysela D.T."/>
            <person name="Buechlein A."/>
            <person name="Hemmerich C."/>
            <person name="Brun Y.V."/>
        </authorList>
    </citation>
    <scope>NUCLEOTIDE SEQUENCE [LARGE SCALE GENOMIC DNA]</scope>
    <source>
        <strain evidence="2">ATCC 49814 / DSM 5838 / IFAM 1418</strain>
    </source>
</reference>
<dbReference type="KEGG" id="hba:Hbal_2440"/>
<accession>C6XNH6</accession>
<dbReference type="AlphaFoldDB" id="C6XNH6"/>
<evidence type="ECO:0000313" key="2">
    <source>
        <dbReference type="Proteomes" id="UP000002745"/>
    </source>
</evidence>
<protein>
    <submittedName>
        <fullName evidence="1">Uncharacterized protein</fullName>
    </submittedName>
</protein>
<dbReference type="Proteomes" id="UP000002745">
    <property type="component" value="Chromosome"/>
</dbReference>
<gene>
    <name evidence="1" type="ordered locus">Hbal_2440</name>
</gene>
<dbReference type="RefSeq" id="WP_015828270.1">
    <property type="nucleotide sequence ID" value="NC_012982.1"/>
</dbReference>
<organism evidence="1 2">
    <name type="scientific">Hirschia baltica (strain ATCC 49814 / DSM 5838 / IFAM 1418)</name>
    <dbReference type="NCBI Taxonomy" id="582402"/>
    <lineage>
        <taxon>Bacteria</taxon>
        <taxon>Pseudomonadati</taxon>
        <taxon>Pseudomonadota</taxon>
        <taxon>Alphaproteobacteria</taxon>
        <taxon>Hyphomonadales</taxon>
        <taxon>Hyphomonadaceae</taxon>
        <taxon>Hirschia</taxon>
    </lineage>
</organism>
<proteinExistence type="predicted"/>
<name>C6XNH6_HIRBI</name>
<keyword evidence="2" id="KW-1185">Reference proteome</keyword>